<reference evidence="1" key="1">
    <citation type="submission" date="2024-05" db="EMBL/GenBank/DDBJ databases">
        <title>Isolation and characterization of the novel Burkholderia jumbo bacteriophage Surprise13.</title>
        <authorList>
            <person name="Supina B.S.I."/>
            <person name="Dennis J."/>
        </authorList>
    </citation>
    <scope>NUCLEOTIDE SEQUENCE</scope>
</reference>
<name>A0AAU7PHA9_9VIRU</name>
<dbReference type="EMBL" id="PP856017">
    <property type="protein sequence ID" value="XBS47628.1"/>
    <property type="molecule type" value="Genomic_DNA"/>
</dbReference>
<proteinExistence type="predicted"/>
<organism evidence="1">
    <name type="scientific">Burkholderia phage vB_BgluM-SURPRISE13</name>
    <dbReference type="NCBI Taxonomy" id="3159457"/>
    <lineage>
        <taxon>Viruses</taxon>
    </lineage>
</organism>
<protein>
    <submittedName>
        <fullName evidence="1">Uncharacterized protein</fullName>
    </submittedName>
</protein>
<evidence type="ECO:0000313" key="1">
    <source>
        <dbReference type="EMBL" id="XBS47628.1"/>
    </source>
</evidence>
<sequence length="242" mass="28323">MFFNDFDNEDQYPANGTLEEKAVFSLEQLRTRFWWEKKNYLQNRAGGPRHTATLLAFGERSAGGMAQHAESAFQNYLKQAYLTEDGETTDPKYPTDKMINSELRRIRSLIILNCSQYMEKFETMMPESLDLWTRDMIYFNLFPYVERYTSEAYDQIAFVIPGKKLQARSPADLEKFIAEQASGFADEITRRNFTHSVLVHRIRDNLIEFLLQDLPFNNDRLQKKNDLIPKPAEEGEPTKVLH</sequence>
<accession>A0AAU7PHA9</accession>
<gene>
    <name evidence="1" type="ORF">SURPRISE13_109</name>
</gene>